<protein>
    <recommendedName>
        <fullName evidence="1">MobA-like NTP transferase domain-containing protein</fullName>
    </recommendedName>
</protein>
<evidence type="ECO:0000313" key="2">
    <source>
        <dbReference type="EMBL" id="EPF30160.1"/>
    </source>
</evidence>
<dbReference type="InterPro" id="IPR029044">
    <property type="entry name" value="Nucleotide-diphossugar_trans"/>
</dbReference>
<dbReference type="Pfam" id="PF12804">
    <property type="entry name" value="NTP_transf_3"/>
    <property type="match status" value="1"/>
</dbReference>
<dbReference type="AlphaFoldDB" id="A0AA87NWE7"/>
<evidence type="ECO:0000313" key="3">
    <source>
        <dbReference type="Proteomes" id="UP000014634"/>
    </source>
</evidence>
<dbReference type="Proteomes" id="UP000014634">
    <property type="component" value="Unassembled WGS sequence"/>
</dbReference>
<comment type="caution">
    <text evidence="2">The sequence shown here is derived from an EMBL/GenBank/DDBJ whole genome shotgun (WGS) entry which is preliminary data.</text>
</comment>
<accession>A0AA87NWE7</accession>
<dbReference type="EMBL" id="ATFE01000001">
    <property type="protein sequence ID" value="EPF30160.1"/>
    <property type="molecule type" value="Genomic_DNA"/>
</dbReference>
<sequence length="289" mass="31707">MLSTLRFQTVKLIPNNMNTISTVPAKNNNSSREQPLTAILLAGGLSTRMGCCKQLRPLCGKPLIQYGIEMLFEAGITHLVITVNSETQQPITEMVERLTQKQPVQSSALKEPTAGSRTFHPFRCDIVFNPEPERGQGHSAALAVQTASVCHTETLAVQTVRRSCTECPASNTVHTYTPSGFLFCTADQPFLQANSIRNLCAVFRLNPGRIVSAAFNGKHCSPVIFPAALAGELSRLDGSIGGRTVMNAHPDLILHSPLHSEMEAFDIDTPEDFTHAEEYMQRQMQSNRT</sequence>
<dbReference type="GO" id="GO:0016779">
    <property type="term" value="F:nucleotidyltransferase activity"/>
    <property type="evidence" value="ECO:0007669"/>
    <property type="project" value="UniProtKB-ARBA"/>
</dbReference>
<dbReference type="PANTHER" id="PTHR43777">
    <property type="entry name" value="MOLYBDENUM COFACTOR CYTIDYLYLTRANSFERASE"/>
    <property type="match status" value="1"/>
</dbReference>
<evidence type="ECO:0000259" key="1">
    <source>
        <dbReference type="Pfam" id="PF12804"/>
    </source>
</evidence>
<organism evidence="2 3">
    <name type="scientific">Treponema medium ATCC 700293</name>
    <dbReference type="NCBI Taxonomy" id="1125700"/>
    <lineage>
        <taxon>Bacteria</taxon>
        <taxon>Pseudomonadati</taxon>
        <taxon>Spirochaetota</taxon>
        <taxon>Spirochaetia</taxon>
        <taxon>Spirochaetales</taxon>
        <taxon>Treponemataceae</taxon>
        <taxon>Treponema</taxon>
    </lineage>
</organism>
<dbReference type="SUPFAM" id="SSF53448">
    <property type="entry name" value="Nucleotide-diphospho-sugar transferases"/>
    <property type="match status" value="1"/>
</dbReference>
<name>A0AA87NWE7_TREMD</name>
<dbReference type="CDD" id="cd04182">
    <property type="entry name" value="GT_2_like_f"/>
    <property type="match status" value="1"/>
</dbReference>
<dbReference type="PANTHER" id="PTHR43777:SF1">
    <property type="entry name" value="MOLYBDENUM COFACTOR CYTIDYLYLTRANSFERASE"/>
    <property type="match status" value="1"/>
</dbReference>
<dbReference type="InterPro" id="IPR025877">
    <property type="entry name" value="MobA-like_NTP_Trfase"/>
</dbReference>
<dbReference type="Gene3D" id="3.90.550.10">
    <property type="entry name" value="Spore Coat Polysaccharide Biosynthesis Protein SpsA, Chain A"/>
    <property type="match status" value="1"/>
</dbReference>
<proteinExistence type="predicted"/>
<gene>
    <name evidence="2" type="ORF">HMPREF9195_00176</name>
</gene>
<reference evidence="2 3" key="1">
    <citation type="submission" date="2013-04" db="EMBL/GenBank/DDBJ databases">
        <title>The Genome Sequence of Treponema medium ATCC 700293.</title>
        <authorList>
            <consortium name="The Broad Institute Genomics Platform"/>
            <person name="Earl A."/>
            <person name="Ward D."/>
            <person name="Feldgarden M."/>
            <person name="Gevers D."/>
            <person name="Leonetti C."/>
            <person name="Blanton J.M."/>
            <person name="Dewhirst F.E."/>
            <person name="Izard J."/>
            <person name="Walker B."/>
            <person name="Young S."/>
            <person name="Zeng Q."/>
            <person name="Gargeya S."/>
            <person name="Fitzgerald M."/>
            <person name="Haas B."/>
            <person name="Abouelleil A."/>
            <person name="Allen A.W."/>
            <person name="Alvarado L."/>
            <person name="Arachchi H.M."/>
            <person name="Berlin A.M."/>
            <person name="Chapman S.B."/>
            <person name="Gainer-Dewar J."/>
            <person name="Goldberg J."/>
            <person name="Griggs A."/>
            <person name="Gujja S."/>
            <person name="Hansen M."/>
            <person name="Howarth C."/>
            <person name="Imamovic A."/>
            <person name="Ireland A."/>
            <person name="Larimer J."/>
            <person name="McCowan C."/>
            <person name="Murphy C."/>
            <person name="Pearson M."/>
            <person name="Poon T.W."/>
            <person name="Priest M."/>
            <person name="Roberts A."/>
            <person name="Saif S."/>
            <person name="Shea T."/>
            <person name="Sisk P."/>
            <person name="Sykes S."/>
            <person name="Wortman J."/>
            <person name="Nusbaum C."/>
            <person name="Birren B."/>
        </authorList>
    </citation>
    <scope>NUCLEOTIDE SEQUENCE [LARGE SCALE GENOMIC DNA]</scope>
    <source>
        <strain evidence="2 3">ATCC 700293</strain>
    </source>
</reference>
<feature type="domain" description="MobA-like NTP transferase" evidence="1">
    <location>
        <begin position="38"/>
        <end position="250"/>
    </location>
</feature>